<dbReference type="HOGENOM" id="CLU_2975057_0_0_9"/>
<sequence>MENRKVRQAPPVTSGSVETAADMPVSAVLLIQRAGEPSCCGRFAYRVEERYVPVSYHR</sequence>
<dbReference type="Proteomes" id="UP000006620">
    <property type="component" value="Chromosome"/>
</dbReference>
<reference evidence="2" key="1">
    <citation type="submission" date="2011-06" db="EMBL/GenBank/DDBJ databases">
        <title>Complete genome sequence of Paenibacillus mucilaginosus KNP414.</title>
        <authorList>
            <person name="Wang J."/>
            <person name="Hu S."/>
            <person name="Hu X."/>
            <person name="Zhang B."/>
            <person name="Dong D."/>
            <person name="Zhang S."/>
            <person name="Zhao K."/>
            <person name="Wu D."/>
        </authorList>
    </citation>
    <scope>NUCLEOTIDE SEQUENCE [LARGE SCALE GENOMIC DNA]</scope>
    <source>
        <strain evidence="2">KNP414</strain>
    </source>
</reference>
<organism evidence="1 2">
    <name type="scientific">Paenibacillus mucilaginosus (strain KNP414)</name>
    <dbReference type="NCBI Taxonomy" id="1036673"/>
    <lineage>
        <taxon>Bacteria</taxon>
        <taxon>Bacillati</taxon>
        <taxon>Bacillota</taxon>
        <taxon>Bacilli</taxon>
        <taxon>Bacillales</taxon>
        <taxon>Paenibacillaceae</taxon>
        <taxon>Paenibacillus</taxon>
    </lineage>
</organism>
<evidence type="ECO:0000313" key="1">
    <source>
        <dbReference type="EMBL" id="AEI42034.1"/>
    </source>
</evidence>
<gene>
    <name evidence="1" type="ordered locus">KNP414_03476</name>
</gene>
<dbReference type="EMBL" id="CP002869">
    <property type="protein sequence ID" value="AEI42034.1"/>
    <property type="molecule type" value="Genomic_DNA"/>
</dbReference>
<proteinExistence type="predicted"/>
<dbReference type="AlphaFoldDB" id="F8F8X2"/>
<name>F8F8X2_PAEMK</name>
<dbReference type="KEGG" id="pms:KNP414_03476"/>
<dbReference type="PATRIC" id="fig|1036673.3.peg.3198"/>
<reference evidence="1 2" key="2">
    <citation type="journal article" date="2013" name="Genome Announc.">
        <title>Genome Sequence of Growth-Improving Paenibacillus mucilaginosus Strain KNP414.</title>
        <authorList>
            <person name="Lu J.J."/>
            <person name="Wang J.F."/>
            <person name="Hu X.F."/>
        </authorList>
    </citation>
    <scope>NUCLEOTIDE SEQUENCE [LARGE SCALE GENOMIC DNA]</scope>
    <source>
        <strain evidence="1 2">KNP414</strain>
    </source>
</reference>
<evidence type="ECO:0000313" key="2">
    <source>
        <dbReference type="Proteomes" id="UP000006620"/>
    </source>
</evidence>
<accession>F8F8X2</accession>
<protein>
    <submittedName>
        <fullName evidence="1">Uncharacterized protein</fullName>
    </submittedName>
</protein>